<dbReference type="InParanoid" id="B9T980"/>
<evidence type="ECO:0000313" key="1">
    <source>
        <dbReference type="EMBL" id="EEF27582.1"/>
    </source>
</evidence>
<dbReference type="Proteomes" id="UP000008311">
    <property type="component" value="Unassembled WGS sequence"/>
</dbReference>
<keyword evidence="2" id="KW-1185">Reference proteome</keyword>
<evidence type="ECO:0000313" key="2">
    <source>
        <dbReference type="Proteomes" id="UP000008311"/>
    </source>
</evidence>
<accession>B9T980</accession>
<dbReference type="AlphaFoldDB" id="B9T980"/>
<protein>
    <submittedName>
        <fullName evidence="1">Uncharacterized protein</fullName>
    </submittedName>
</protein>
<name>B9T980_RICCO</name>
<organism evidence="1 2">
    <name type="scientific">Ricinus communis</name>
    <name type="common">Castor bean</name>
    <dbReference type="NCBI Taxonomy" id="3988"/>
    <lineage>
        <taxon>Eukaryota</taxon>
        <taxon>Viridiplantae</taxon>
        <taxon>Streptophyta</taxon>
        <taxon>Embryophyta</taxon>
        <taxon>Tracheophyta</taxon>
        <taxon>Spermatophyta</taxon>
        <taxon>Magnoliopsida</taxon>
        <taxon>eudicotyledons</taxon>
        <taxon>Gunneridae</taxon>
        <taxon>Pentapetalae</taxon>
        <taxon>rosids</taxon>
        <taxon>fabids</taxon>
        <taxon>Malpighiales</taxon>
        <taxon>Euphorbiaceae</taxon>
        <taxon>Acalyphoideae</taxon>
        <taxon>Acalypheae</taxon>
        <taxon>Ricinus</taxon>
    </lineage>
</organism>
<sequence length="75" mass="8135">MADRCSAIAVIGPVASEGQLLVALRSSHQLLRRTTAVRPPEDSTRPEAVPRTTAALTAAFNRRTVVIERADVRKI</sequence>
<proteinExistence type="predicted"/>
<reference evidence="2" key="1">
    <citation type="journal article" date="2010" name="Nat. Biotechnol.">
        <title>Draft genome sequence of the oilseed species Ricinus communis.</title>
        <authorList>
            <person name="Chan A.P."/>
            <person name="Crabtree J."/>
            <person name="Zhao Q."/>
            <person name="Lorenzi H."/>
            <person name="Orvis J."/>
            <person name="Puiu D."/>
            <person name="Melake-Berhan A."/>
            <person name="Jones K.M."/>
            <person name="Redman J."/>
            <person name="Chen G."/>
            <person name="Cahoon E.B."/>
            <person name="Gedil M."/>
            <person name="Stanke M."/>
            <person name="Haas B.J."/>
            <person name="Wortman J.R."/>
            <person name="Fraser-Liggett C.M."/>
            <person name="Ravel J."/>
            <person name="Rabinowicz P.D."/>
        </authorList>
    </citation>
    <scope>NUCLEOTIDE SEQUENCE [LARGE SCALE GENOMIC DNA]</scope>
    <source>
        <strain evidence="2">cv. Hale</strain>
    </source>
</reference>
<gene>
    <name evidence="1" type="ORF">RCOM_0056880</name>
</gene>
<dbReference type="EMBL" id="EQ975318">
    <property type="protein sequence ID" value="EEF27582.1"/>
    <property type="molecule type" value="Genomic_DNA"/>
</dbReference>